<keyword evidence="3" id="KW-1185">Reference proteome</keyword>
<dbReference type="AlphaFoldDB" id="A0AAE0H2L2"/>
<gene>
    <name evidence="2" type="ORF">CYMTET_3715</name>
</gene>
<dbReference type="Proteomes" id="UP001190700">
    <property type="component" value="Unassembled WGS sequence"/>
</dbReference>
<proteinExistence type="predicted"/>
<name>A0AAE0H2L2_9CHLO</name>
<sequence>MARVREQYRCGRLSGKRTAGRPMSVASCTTDTGLASAIERLSSQLVKLQRDVDSLKKGGSKPPLGKHTPRNFHRPGVQPLAHSASSETLFDKRSGTFVPTCRHEKCRAVGSNGYYSEILVGGPRTL</sequence>
<reference evidence="2 3" key="1">
    <citation type="journal article" date="2015" name="Genome Biol. Evol.">
        <title>Comparative Genomics of a Bacterivorous Green Alga Reveals Evolutionary Causalities and Consequences of Phago-Mixotrophic Mode of Nutrition.</title>
        <authorList>
            <person name="Burns J.A."/>
            <person name="Paasch A."/>
            <person name="Narechania A."/>
            <person name="Kim E."/>
        </authorList>
    </citation>
    <scope>NUCLEOTIDE SEQUENCE [LARGE SCALE GENOMIC DNA]</scope>
    <source>
        <strain evidence="2 3">PLY_AMNH</strain>
    </source>
</reference>
<accession>A0AAE0H2L2</accession>
<organism evidence="2 3">
    <name type="scientific">Cymbomonas tetramitiformis</name>
    <dbReference type="NCBI Taxonomy" id="36881"/>
    <lineage>
        <taxon>Eukaryota</taxon>
        <taxon>Viridiplantae</taxon>
        <taxon>Chlorophyta</taxon>
        <taxon>Pyramimonadophyceae</taxon>
        <taxon>Pyramimonadales</taxon>
        <taxon>Pyramimonadaceae</taxon>
        <taxon>Cymbomonas</taxon>
    </lineage>
</organism>
<evidence type="ECO:0000256" key="1">
    <source>
        <dbReference type="SAM" id="MobiDB-lite"/>
    </source>
</evidence>
<comment type="caution">
    <text evidence="2">The sequence shown here is derived from an EMBL/GenBank/DDBJ whole genome shotgun (WGS) entry which is preliminary data.</text>
</comment>
<evidence type="ECO:0000313" key="3">
    <source>
        <dbReference type="Proteomes" id="UP001190700"/>
    </source>
</evidence>
<evidence type="ECO:0000313" key="2">
    <source>
        <dbReference type="EMBL" id="KAK3288817.1"/>
    </source>
</evidence>
<dbReference type="EMBL" id="LGRX02000347">
    <property type="protein sequence ID" value="KAK3288817.1"/>
    <property type="molecule type" value="Genomic_DNA"/>
</dbReference>
<protein>
    <submittedName>
        <fullName evidence="2">Uncharacterized protein</fullName>
    </submittedName>
</protein>
<feature type="region of interest" description="Disordered" evidence="1">
    <location>
        <begin position="52"/>
        <end position="88"/>
    </location>
</feature>